<dbReference type="GeneID" id="5005679"/>
<name>A4S8C3_OSTLU</name>
<evidence type="ECO:0000313" key="6">
    <source>
        <dbReference type="Proteomes" id="UP000001568"/>
    </source>
</evidence>
<keyword evidence="6" id="KW-1185">Reference proteome</keyword>
<keyword evidence="2" id="KW-0808">Transferase</keyword>
<evidence type="ECO:0000256" key="2">
    <source>
        <dbReference type="ARBA" id="ARBA00022679"/>
    </source>
</evidence>
<dbReference type="EMBL" id="CP000595">
    <property type="protein sequence ID" value="ABO99890.1"/>
    <property type="molecule type" value="Genomic_DNA"/>
</dbReference>
<dbReference type="CDD" id="cd10527">
    <property type="entry name" value="SET_LSMT"/>
    <property type="match status" value="1"/>
</dbReference>
<dbReference type="InterPro" id="IPR036464">
    <property type="entry name" value="Rubisco_LSMT_subst-bd_sf"/>
</dbReference>
<dbReference type="Gene3D" id="3.90.1410.10">
    <property type="entry name" value="set domain protein methyltransferase, domain 1"/>
    <property type="match status" value="1"/>
</dbReference>
<sequence length="341" mass="37862">MRERAKGGVSAYAPFVESLYEHTPARAVETSRAARARLEGHAAAETMREYERDAEDGWRAARRTFETFPSIFSVHEFTRAAFEEALAIVRANSFEARSEDGTRARALVPMAHLLLHDTGSEVPCVKIVDGVFVINVDEHEEGDELSCSHGDYSDAETFARFGVSAFYSAEKNARNKIKFAFPSEIYSMKSLDRCGSVENIAFTDAGATEEFMCALRLASANETEWAAISKSKASVRALRKKPLSEESEIAVYEALFATLTELLNSYPSSDNEDERLLQSRTLQSAPDEERAVTIRLREKRLALSSLNAVQYAGRQQLGGLLFDKHFADVLPSPVNVRQTNG</sequence>
<keyword evidence="1" id="KW-0489">Methyltransferase</keyword>
<dbReference type="GO" id="GO:0032259">
    <property type="term" value="P:methylation"/>
    <property type="evidence" value="ECO:0007669"/>
    <property type="project" value="UniProtKB-KW"/>
</dbReference>
<dbReference type="GO" id="GO:0016279">
    <property type="term" value="F:protein-lysine N-methyltransferase activity"/>
    <property type="evidence" value="ECO:0007669"/>
    <property type="project" value="TreeGrafter"/>
</dbReference>
<dbReference type="AlphaFoldDB" id="A4S8C3"/>
<dbReference type="HOGENOM" id="CLU_052893_0_0_1"/>
<dbReference type="SUPFAM" id="SSF82199">
    <property type="entry name" value="SET domain"/>
    <property type="match status" value="1"/>
</dbReference>
<evidence type="ECO:0000256" key="1">
    <source>
        <dbReference type="ARBA" id="ARBA00022603"/>
    </source>
</evidence>
<reference evidence="5 6" key="1">
    <citation type="journal article" date="2007" name="Proc. Natl. Acad. Sci. U.S.A.">
        <title>The tiny eukaryote Ostreococcus provides genomic insights into the paradox of plankton speciation.</title>
        <authorList>
            <person name="Palenik B."/>
            <person name="Grimwood J."/>
            <person name="Aerts A."/>
            <person name="Rouze P."/>
            <person name="Salamov A."/>
            <person name="Putnam N."/>
            <person name="Dupont C."/>
            <person name="Jorgensen R."/>
            <person name="Derelle E."/>
            <person name="Rombauts S."/>
            <person name="Zhou K."/>
            <person name="Otillar R."/>
            <person name="Merchant S.S."/>
            <person name="Podell S."/>
            <person name="Gaasterland T."/>
            <person name="Napoli C."/>
            <person name="Gendler K."/>
            <person name="Manuell A."/>
            <person name="Tai V."/>
            <person name="Vallon O."/>
            <person name="Piganeau G."/>
            <person name="Jancek S."/>
            <person name="Heijde M."/>
            <person name="Jabbari K."/>
            <person name="Bowler C."/>
            <person name="Lohr M."/>
            <person name="Robbens S."/>
            <person name="Werner G."/>
            <person name="Dubchak I."/>
            <person name="Pazour G.J."/>
            <person name="Ren Q."/>
            <person name="Paulsen I."/>
            <person name="Delwiche C."/>
            <person name="Schmutz J."/>
            <person name="Rokhsar D."/>
            <person name="Van de Peer Y."/>
            <person name="Moreau H."/>
            <person name="Grigoriev I.V."/>
        </authorList>
    </citation>
    <scope>NUCLEOTIDE SEQUENCE [LARGE SCALE GENOMIC DNA]</scope>
    <source>
        <strain evidence="5 6">CCE9901</strain>
    </source>
</reference>
<dbReference type="InterPro" id="IPR046341">
    <property type="entry name" value="SET_dom_sf"/>
</dbReference>
<evidence type="ECO:0000256" key="3">
    <source>
        <dbReference type="ARBA" id="ARBA00022691"/>
    </source>
</evidence>
<keyword evidence="3" id="KW-0949">S-adenosyl-L-methionine</keyword>
<dbReference type="SUPFAM" id="SSF81822">
    <property type="entry name" value="RuBisCo LSMT C-terminal, substrate-binding domain"/>
    <property type="match status" value="1"/>
</dbReference>
<dbReference type="OMA" id="SANETEW"/>
<accession>A4S8C3</accession>
<dbReference type="Gene3D" id="3.90.1420.10">
    <property type="entry name" value="Rubisco LSMT, substrate-binding domain"/>
    <property type="match status" value="1"/>
</dbReference>
<organism evidence="5 6">
    <name type="scientific">Ostreococcus lucimarinus (strain CCE9901)</name>
    <dbReference type="NCBI Taxonomy" id="436017"/>
    <lineage>
        <taxon>Eukaryota</taxon>
        <taxon>Viridiplantae</taxon>
        <taxon>Chlorophyta</taxon>
        <taxon>Mamiellophyceae</taxon>
        <taxon>Mamiellales</taxon>
        <taxon>Bathycoccaceae</taxon>
        <taxon>Ostreococcus</taxon>
    </lineage>
</organism>
<proteinExistence type="predicted"/>
<evidence type="ECO:0000259" key="4">
    <source>
        <dbReference type="Pfam" id="PF09273"/>
    </source>
</evidence>
<dbReference type="KEGG" id="olu:OSTLU_27798"/>
<evidence type="ECO:0000313" key="5">
    <source>
        <dbReference type="EMBL" id="ABO99890.1"/>
    </source>
</evidence>
<dbReference type="PANTHER" id="PTHR13271">
    <property type="entry name" value="UNCHARACTERIZED PUTATIVE METHYLTRANSFERASE"/>
    <property type="match status" value="1"/>
</dbReference>
<dbReference type="RefSeq" id="XP_001421597.1">
    <property type="nucleotide sequence ID" value="XM_001421560.1"/>
</dbReference>
<feature type="domain" description="Rubisco LSMT substrate-binding" evidence="4">
    <location>
        <begin position="204"/>
        <end position="300"/>
    </location>
</feature>
<dbReference type="OrthoDB" id="10413974at2759"/>
<dbReference type="Pfam" id="PF09273">
    <property type="entry name" value="Rubis-subs-bind"/>
    <property type="match status" value="1"/>
</dbReference>
<dbReference type="Gramene" id="ABO99890">
    <property type="protein sequence ID" value="ABO99890"/>
    <property type="gene ID" value="OSTLU_27798"/>
</dbReference>
<dbReference type="InterPro" id="IPR050600">
    <property type="entry name" value="SETD3_SETD6_MTase"/>
</dbReference>
<protein>
    <recommendedName>
        <fullName evidence="4">Rubisco LSMT substrate-binding domain-containing protein</fullName>
    </recommendedName>
</protein>
<gene>
    <name evidence="5" type="ORF">OSTLU_27798</name>
</gene>
<dbReference type="Proteomes" id="UP000001568">
    <property type="component" value="Chromosome 15"/>
</dbReference>
<dbReference type="InterPro" id="IPR015353">
    <property type="entry name" value="Rubisco_LSMT_subst-bd"/>
</dbReference>